<dbReference type="InterPro" id="IPR036236">
    <property type="entry name" value="Znf_C2H2_sf"/>
</dbReference>
<evidence type="ECO:0000256" key="7">
    <source>
        <dbReference type="ARBA" id="ARBA00023163"/>
    </source>
</evidence>
<dbReference type="FunFam" id="3.30.160.60:FF:000446">
    <property type="entry name" value="Zinc finger protein"/>
    <property type="match status" value="1"/>
</dbReference>
<feature type="compositionally biased region" description="Polar residues" evidence="11">
    <location>
        <begin position="577"/>
        <end position="604"/>
    </location>
</feature>
<protein>
    <submittedName>
        <fullName evidence="13">Homeotic protein spalt-major</fullName>
    </submittedName>
</protein>
<dbReference type="FunFam" id="3.30.160.60:FF:000130">
    <property type="entry name" value="Spalt-like transcription factor 4"/>
    <property type="match status" value="2"/>
</dbReference>
<feature type="compositionally biased region" description="Low complexity" evidence="11">
    <location>
        <begin position="249"/>
        <end position="271"/>
    </location>
</feature>
<evidence type="ECO:0000313" key="13">
    <source>
        <dbReference type="EMBL" id="ADY41355.1"/>
    </source>
</evidence>
<feature type="compositionally biased region" description="Low complexity" evidence="11">
    <location>
        <begin position="149"/>
        <end position="158"/>
    </location>
</feature>
<keyword evidence="7" id="KW-0804">Transcription</keyword>
<evidence type="ECO:0000256" key="1">
    <source>
        <dbReference type="ARBA" id="ARBA00004123"/>
    </source>
</evidence>
<feature type="region of interest" description="Disordered" evidence="11">
    <location>
        <begin position="500"/>
        <end position="523"/>
    </location>
</feature>
<evidence type="ECO:0000256" key="6">
    <source>
        <dbReference type="ARBA" id="ARBA00023015"/>
    </source>
</evidence>
<dbReference type="SUPFAM" id="SSF57667">
    <property type="entry name" value="beta-beta-alpha zinc fingers"/>
    <property type="match status" value="4"/>
</dbReference>
<comment type="subcellular location">
    <subcellularLocation>
        <location evidence="1">Nucleus</location>
    </subcellularLocation>
</comment>
<keyword evidence="3" id="KW-0677">Repeat</keyword>
<dbReference type="GO" id="GO:0005634">
    <property type="term" value="C:nucleus"/>
    <property type="evidence" value="ECO:0007669"/>
    <property type="project" value="UniProtKB-SubCell"/>
</dbReference>
<evidence type="ECO:0000256" key="5">
    <source>
        <dbReference type="ARBA" id="ARBA00022833"/>
    </source>
</evidence>
<dbReference type="Pfam" id="PF00096">
    <property type="entry name" value="zf-C2H2"/>
    <property type="match status" value="6"/>
</dbReference>
<evidence type="ECO:0000256" key="8">
    <source>
        <dbReference type="ARBA" id="ARBA00023242"/>
    </source>
</evidence>
<proteinExistence type="evidence at transcript level"/>
<feature type="domain" description="C2H2-type" evidence="12">
    <location>
        <begin position="463"/>
        <end position="490"/>
    </location>
</feature>
<dbReference type="GO" id="GO:0000978">
    <property type="term" value="F:RNA polymerase II cis-regulatory region sequence-specific DNA binding"/>
    <property type="evidence" value="ECO:0007669"/>
    <property type="project" value="TreeGrafter"/>
</dbReference>
<name>F1KU01_ASCSU</name>
<feature type="region of interest" description="Disordered" evidence="11">
    <location>
        <begin position="756"/>
        <end position="809"/>
    </location>
</feature>
<feature type="domain" description="C2H2-type" evidence="12">
    <location>
        <begin position="396"/>
        <end position="423"/>
    </location>
</feature>
<dbReference type="GO" id="GO:0048699">
    <property type="term" value="P:generation of neurons"/>
    <property type="evidence" value="ECO:0007669"/>
    <property type="project" value="UniProtKB-ARBA"/>
</dbReference>
<dbReference type="GO" id="GO:0000981">
    <property type="term" value="F:DNA-binding transcription factor activity, RNA polymerase II-specific"/>
    <property type="evidence" value="ECO:0007669"/>
    <property type="project" value="TreeGrafter"/>
</dbReference>
<dbReference type="PANTHER" id="PTHR23233">
    <property type="entry name" value="SAL-LIKE PROTEIN"/>
    <property type="match status" value="1"/>
</dbReference>
<dbReference type="InterPro" id="IPR013087">
    <property type="entry name" value="Znf_C2H2_type"/>
</dbReference>
<evidence type="ECO:0000259" key="12">
    <source>
        <dbReference type="PROSITE" id="PS50157"/>
    </source>
</evidence>
<feature type="region of interest" description="Disordered" evidence="11">
    <location>
        <begin position="1"/>
        <end position="20"/>
    </location>
</feature>
<dbReference type="FunFam" id="3.30.160.60:FF:002381">
    <property type="entry name" value="Putative spalt protein"/>
    <property type="match status" value="1"/>
</dbReference>
<evidence type="ECO:0000256" key="10">
    <source>
        <dbReference type="PROSITE-ProRule" id="PRU00042"/>
    </source>
</evidence>
<comment type="similarity">
    <text evidence="9">Belongs to the sal C2H2-type zinc-finger protein family.</text>
</comment>
<feature type="domain" description="C2H2-type" evidence="12">
    <location>
        <begin position="424"/>
        <end position="451"/>
    </location>
</feature>
<organism evidence="13">
    <name type="scientific">Ascaris suum</name>
    <name type="common">Pig roundworm</name>
    <name type="synonym">Ascaris lumbricoides</name>
    <dbReference type="NCBI Taxonomy" id="6253"/>
    <lineage>
        <taxon>Eukaryota</taxon>
        <taxon>Metazoa</taxon>
        <taxon>Ecdysozoa</taxon>
        <taxon>Nematoda</taxon>
        <taxon>Chromadorea</taxon>
        <taxon>Rhabditida</taxon>
        <taxon>Spirurina</taxon>
        <taxon>Ascaridomorpha</taxon>
        <taxon>Ascaridoidea</taxon>
        <taxon>Ascarididae</taxon>
        <taxon>Ascaris</taxon>
    </lineage>
</organism>
<feature type="compositionally biased region" description="Low complexity" evidence="11">
    <location>
        <begin position="555"/>
        <end position="576"/>
    </location>
</feature>
<accession>F1KU01</accession>
<sequence length="1043" mass="114298">MSTSSSVSSRRKQAKPQRLSNDVELLAPLVNGHNDQLPDCHLCGLCSAKFYDVDRFIDHKRTCCSQKQKSITPPCSDTESAPIDLSRKTILDDFDGNKNLLDDKANVLFDPIGTLQQHQQQLLELYAQLAASQSVRTDSEQSSEDGRNPSYLLSPPSSNDTIDKVHPCAAETCTQRFSSRGALLWHVLRRHPEDKLLQCNTCDERFTDPDQVREHRCGVAPRPASTGALLRSTSPDVDRGSVPAHTDGSFSVVSKSPSPAPSSLSTMTPSTAGSAAPFSQMFFSQLLNSVSSAAVAATPTNPAKDIALDLSTSVGNNTPFLPLPSMPQHLMRPPMNFTLNAHRSPNPETFLGATQSNSLLNNDDDWEALMEVSTTDEAEKIRALVGDKALPTTDPNQCLLCRRVLSCKSALQMHYRTHTGERPFKCKICQRAFTTKGNLKTHMGVHRAKHSFRGIGSAPSIQHQCPICQKRFFTAQLLQQHIAHHTNQLTRNNIMPPYENAMGSQSFERRPELGPTSSGVVASTSQPLLQMSGAGLMRPLSNGLMPPFPTPFPFFPLGLPRPMATSLQQQQQQQQQTSAHSLQPSVIQSHSTNATSSRPQQTSEACEPKPEVASPPSTPSLSEPLSASLSLQSMLNTTLNDTIKIDETERRSDLNTTPSNSALPTTLCNICFKTFACQSALEIHYRSHTKDRPFKCSECGRGFSTKGNMKQHLLTHRIRCAQSPDDGSVDESFCCDDMDQSEPSSSGRLIECENEDQLGQQQQQQLQQTHSHTQSRDLCKSETPTRAETPTVQSPEPSQTSTNTKENNEMKSCSAISTMGSTPNPLDAMQKMWAETEPPPPRQAPVLSKHQCGVCFKHFSSSSALQIHMRTHTGDKPFKCEVCGRAFTTRGNLKVHMGTHMWQQNPSRRGRRIFEFCADSALHPELLSPLGTIGPDASIRPPFDTPLRPPFPDSIRNGPPAFPGLPFPLPMLPGTNGPGGAAAVAAASSQMDAVMWMWRTVCSVCQKVCASPHELEQHLKMHLNGTANVNNNSSPAMLLQKSD</sequence>
<feature type="domain" description="C2H2-type" evidence="12">
    <location>
        <begin position="666"/>
        <end position="693"/>
    </location>
</feature>
<keyword evidence="6" id="KW-0805">Transcription regulation</keyword>
<evidence type="ECO:0000256" key="9">
    <source>
        <dbReference type="ARBA" id="ARBA00038474"/>
    </source>
</evidence>
<feature type="region of interest" description="Disordered" evidence="11">
    <location>
        <begin position="553"/>
        <end position="627"/>
    </location>
</feature>
<feature type="compositionally biased region" description="Low complexity" evidence="11">
    <location>
        <begin position="757"/>
        <end position="772"/>
    </location>
</feature>
<dbReference type="EMBL" id="JI165845">
    <property type="protein sequence ID" value="ADY41355.1"/>
    <property type="molecule type" value="mRNA"/>
</dbReference>
<dbReference type="GO" id="GO:0061061">
    <property type="term" value="P:muscle structure development"/>
    <property type="evidence" value="ECO:0007669"/>
    <property type="project" value="UniProtKB-ARBA"/>
</dbReference>
<dbReference type="GO" id="GO:0048646">
    <property type="term" value="P:anatomical structure formation involved in morphogenesis"/>
    <property type="evidence" value="ECO:0007669"/>
    <property type="project" value="UniProtKB-ARBA"/>
</dbReference>
<evidence type="ECO:0000256" key="11">
    <source>
        <dbReference type="SAM" id="MobiDB-lite"/>
    </source>
</evidence>
<dbReference type="PROSITE" id="PS00028">
    <property type="entry name" value="ZINC_FINGER_C2H2_1"/>
    <property type="match status" value="9"/>
</dbReference>
<dbReference type="GO" id="GO:0001708">
    <property type="term" value="P:cell fate specification"/>
    <property type="evidence" value="ECO:0007669"/>
    <property type="project" value="UniProtKB-ARBA"/>
</dbReference>
<feature type="compositionally biased region" description="Basic and acidic residues" evidence="11">
    <location>
        <begin position="774"/>
        <end position="785"/>
    </location>
</feature>
<keyword evidence="4 10" id="KW-0863">Zinc-finger</keyword>
<feature type="region of interest" description="Disordered" evidence="11">
    <location>
        <begin position="136"/>
        <end position="159"/>
    </location>
</feature>
<evidence type="ECO:0000256" key="4">
    <source>
        <dbReference type="ARBA" id="ARBA00022771"/>
    </source>
</evidence>
<evidence type="ECO:0000256" key="2">
    <source>
        <dbReference type="ARBA" id="ARBA00022723"/>
    </source>
</evidence>
<feature type="domain" description="C2H2-type" evidence="12">
    <location>
        <begin position="878"/>
        <end position="905"/>
    </location>
</feature>
<keyword evidence="5" id="KW-0862">Zinc</keyword>
<dbReference type="FunFam" id="3.30.160.60:FF:000025">
    <property type="entry name" value="Spalt-like transcription factor 1"/>
    <property type="match status" value="1"/>
</dbReference>
<dbReference type="GO" id="GO:0008270">
    <property type="term" value="F:zinc ion binding"/>
    <property type="evidence" value="ECO:0007669"/>
    <property type="project" value="UniProtKB-KW"/>
</dbReference>
<feature type="region of interest" description="Disordered" evidence="11">
    <location>
        <begin position="226"/>
        <end position="271"/>
    </location>
</feature>
<dbReference type="Pfam" id="PF12874">
    <property type="entry name" value="zf-met"/>
    <property type="match status" value="1"/>
</dbReference>
<dbReference type="AlphaFoldDB" id="F1KU01"/>
<dbReference type="Gene3D" id="3.30.160.60">
    <property type="entry name" value="Classic Zinc Finger"/>
    <property type="match status" value="7"/>
</dbReference>
<dbReference type="FunFam" id="3.30.160.60:FF:000708">
    <property type="entry name" value="Sal-like protein 1"/>
    <property type="match status" value="1"/>
</dbReference>
<dbReference type="PANTHER" id="PTHR23233:SF84">
    <property type="entry name" value="FI23031P1"/>
    <property type="match status" value="1"/>
</dbReference>
<feature type="compositionally biased region" description="Polar residues" evidence="11">
    <location>
        <begin position="786"/>
        <end position="809"/>
    </location>
</feature>
<feature type="domain" description="C2H2-type" evidence="12">
    <location>
        <begin position="850"/>
        <end position="877"/>
    </location>
</feature>
<keyword evidence="2" id="KW-0479">Metal-binding</keyword>
<keyword evidence="8" id="KW-0539">Nucleus</keyword>
<dbReference type="GO" id="GO:0048513">
    <property type="term" value="P:animal organ development"/>
    <property type="evidence" value="ECO:0007669"/>
    <property type="project" value="UniProtKB-ARBA"/>
</dbReference>
<dbReference type="GO" id="GO:0009791">
    <property type="term" value="P:post-embryonic development"/>
    <property type="evidence" value="ECO:0007669"/>
    <property type="project" value="UniProtKB-ARBA"/>
</dbReference>
<dbReference type="GO" id="GO:0000122">
    <property type="term" value="P:negative regulation of transcription by RNA polymerase II"/>
    <property type="evidence" value="ECO:0007669"/>
    <property type="project" value="UniProtKB-ARBA"/>
</dbReference>
<dbReference type="InterPro" id="IPR051565">
    <property type="entry name" value="Sal_C2H2-zinc-finger"/>
</dbReference>
<reference evidence="13" key="1">
    <citation type="journal article" date="2011" name="Genome Res.">
        <title>Deep small RNA sequencing from the nematode Ascaris reveals conservation, functional diversification, and novel developmental profiles.</title>
        <authorList>
            <person name="Wang J."/>
            <person name="Czech B."/>
            <person name="Crunk A."/>
            <person name="Wallace A."/>
            <person name="Mitreva M."/>
            <person name="Hannon G.J."/>
            <person name="Davis R.E."/>
        </authorList>
    </citation>
    <scope>NUCLEOTIDE SEQUENCE</scope>
</reference>
<dbReference type="SMART" id="SM00355">
    <property type="entry name" value="ZnF_C2H2"/>
    <property type="match status" value="11"/>
</dbReference>
<evidence type="ECO:0000256" key="3">
    <source>
        <dbReference type="ARBA" id="ARBA00022737"/>
    </source>
</evidence>
<dbReference type="PROSITE" id="PS50157">
    <property type="entry name" value="ZINC_FINGER_C2H2_2"/>
    <property type="match status" value="7"/>
</dbReference>
<feature type="domain" description="C2H2-type" evidence="12">
    <location>
        <begin position="694"/>
        <end position="716"/>
    </location>
</feature>